<comment type="caution">
    <text evidence="2">The sequence shown here is derived from an EMBL/GenBank/DDBJ whole genome shotgun (WGS) entry which is preliminary data.</text>
</comment>
<reference evidence="2 3" key="1">
    <citation type="submission" date="2024-09" db="EMBL/GenBank/DDBJ databases">
        <authorList>
            <person name="Sun Q."/>
            <person name="Mori K."/>
        </authorList>
    </citation>
    <scope>NUCLEOTIDE SEQUENCE [LARGE SCALE GENOMIC DNA]</scope>
    <source>
        <strain evidence="2 3">TBRC 7907</strain>
    </source>
</reference>
<dbReference type="EMBL" id="JBHLZU010000020">
    <property type="protein sequence ID" value="MFB9907487.1"/>
    <property type="molecule type" value="Genomic_DNA"/>
</dbReference>
<dbReference type="Proteomes" id="UP001589693">
    <property type="component" value="Unassembled WGS sequence"/>
</dbReference>
<sequence length="64" mass="6467">SGVAADAENVSVPVPPNSMSAALGVGACALDAAVHAWDLAVAAGLPRRRRPRSRGSCSPSRNRS</sequence>
<proteinExistence type="predicted"/>
<accession>A0ABV6A2V0</accession>
<evidence type="ECO:0000313" key="3">
    <source>
        <dbReference type="Proteomes" id="UP001589693"/>
    </source>
</evidence>
<evidence type="ECO:0000256" key="1">
    <source>
        <dbReference type="SAM" id="MobiDB-lite"/>
    </source>
</evidence>
<feature type="non-terminal residue" evidence="2">
    <location>
        <position position="1"/>
    </location>
</feature>
<keyword evidence="3" id="KW-1185">Reference proteome</keyword>
<evidence type="ECO:0000313" key="2">
    <source>
        <dbReference type="EMBL" id="MFB9907487.1"/>
    </source>
</evidence>
<feature type="region of interest" description="Disordered" evidence="1">
    <location>
        <begin position="45"/>
        <end position="64"/>
    </location>
</feature>
<name>A0ABV6A2V0_9PSEU</name>
<organism evidence="2 3">
    <name type="scientific">Allokutzneria oryzae</name>
    <dbReference type="NCBI Taxonomy" id="1378989"/>
    <lineage>
        <taxon>Bacteria</taxon>
        <taxon>Bacillati</taxon>
        <taxon>Actinomycetota</taxon>
        <taxon>Actinomycetes</taxon>
        <taxon>Pseudonocardiales</taxon>
        <taxon>Pseudonocardiaceae</taxon>
        <taxon>Allokutzneria</taxon>
    </lineage>
</organism>
<protein>
    <submittedName>
        <fullName evidence="2">Uncharacterized protein</fullName>
    </submittedName>
</protein>
<feature type="compositionally biased region" description="Low complexity" evidence="1">
    <location>
        <begin position="54"/>
        <end position="64"/>
    </location>
</feature>
<gene>
    <name evidence="2" type="ORF">ACFFQA_26440</name>
</gene>